<dbReference type="GO" id="GO:0004065">
    <property type="term" value="F:arylsulfatase activity"/>
    <property type="evidence" value="ECO:0007669"/>
    <property type="project" value="UniProtKB-EC"/>
</dbReference>
<feature type="transmembrane region" description="Helical" evidence="3">
    <location>
        <begin position="12"/>
        <end position="31"/>
    </location>
</feature>
<dbReference type="SUPFAM" id="SSF53649">
    <property type="entry name" value="Alkaline phosphatase-like"/>
    <property type="match status" value="1"/>
</dbReference>
<dbReference type="AlphaFoldDB" id="A0A221UZL6"/>
<gene>
    <name evidence="5" type="ORF">AREALGSMS7_03288</name>
</gene>
<comment type="similarity">
    <text evidence="1">Belongs to the sulfatase family.</text>
</comment>
<keyword evidence="3" id="KW-0812">Transmembrane</keyword>
<protein>
    <submittedName>
        <fullName evidence="5">Arylsulfatase</fullName>
        <ecNumber evidence="5">3.1.6.1</ecNumber>
    </submittedName>
</protein>
<dbReference type="EC" id="3.1.6.1" evidence="5"/>
<dbReference type="InterPro" id="IPR000917">
    <property type="entry name" value="Sulfatase_N"/>
</dbReference>
<keyword evidence="3" id="KW-1133">Transmembrane helix</keyword>
<evidence type="ECO:0000313" key="6">
    <source>
        <dbReference type="Proteomes" id="UP000204551"/>
    </source>
</evidence>
<evidence type="ECO:0000256" key="2">
    <source>
        <dbReference type="ARBA" id="ARBA00022801"/>
    </source>
</evidence>
<dbReference type="Gene3D" id="3.40.720.10">
    <property type="entry name" value="Alkaline Phosphatase, subunit A"/>
    <property type="match status" value="1"/>
</dbReference>
<reference evidence="5 6" key="1">
    <citation type="submission" date="2017-07" db="EMBL/GenBank/DDBJ databases">
        <title>Genome Sequence of Arenibacter algicola Strain SMS7 Isolated from a culture of the Diatom Skeletonema marinoi.</title>
        <authorList>
            <person name="Topel M."/>
            <person name="Pinder M.I.M."/>
            <person name="Johansson O.N."/>
            <person name="Kourtchenko O."/>
            <person name="Godhe A."/>
            <person name="Clarke A.K."/>
        </authorList>
    </citation>
    <scope>NUCLEOTIDE SEQUENCE [LARGE SCALE GENOMIC DNA]</scope>
    <source>
        <strain evidence="5 6">SMS7</strain>
    </source>
</reference>
<dbReference type="KEGG" id="aalg:AREALGSMS7_03288"/>
<sequence>MTKNSFIFGELHLRYIVLFVFGATIFSINGYSQNLKRNQPNIVFIFPDQLRSDYIGVEGNNIAYTPNIDRIANEGALFSRAYSASPTCLPARAALITGMGPWKNGLLSYAPIATKYKYEMPQMLRDAGYYTFATGKLHFKPIGSGALIVKPDELDNSKFMHGFHEIKLCEGWGHPQNAYNIWFKENAPNLEIDGTGLGPTDHRTGIYPYSDELHPTAWTANQAIEFIDSQSSKEPFFLKIAFHRPHPPFDPPKRWLDFYKDREIPKAIVGNWSEEKYGGFNDIPSPSEQLNAPRGNFGDSIVRDSREGYLAAISFLDEQIGHVLTSLERNGVLENTLIVISSDHGDMMGDHHLWRKSYPYEGSAGVPMIIRWPESLGIKANRGQVIKELVELRDILPTFLEVAGVDIPSEMDGMSMMPLINGKKKRWRKVLDMEHGQCYWKENSWTALTDNRYKYIYYSVTGEEQLFDLEKDSGEKKNLAGISRYKNILAKWRQRMVDHLSDRGEDWVKDGKLVIRDENIVFSPNYPKEYYPKEIKNESFN</sequence>
<keyword evidence="3" id="KW-0472">Membrane</keyword>
<dbReference type="NCBIfam" id="NF010322">
    <property type="entry name" value="PRK13759.1"/>
    <property type="match status" value="1"/>
</dbReference>
<evidence type="ECO:0000313" key="5">
    <source>
        <dbReference type="EMBL" id="ASO06713.1"/>
    </source>
</evidence>
<evidence type="ECO:0000256" key="3">
    <source>
        <dbReference type="SAM" id="Phobius"/>
    </source>
</evidence>
<accession>A0A221UZL6</accession>
<dbReference type="STRING" id="616991.GCA_000733925_01592"/>
<dbReference type="EMBL" id="CP022515">
    <property type="protein sequence ID" value="ASO06713.1"/>
    <property type="molecule type" value="Genomic_DNA"/>
</dbReference>
<dbReference type="Proteomes" id="UP000204551">
    <property type="component" value="Chromosome"/>
</dbReference>
<dbReference type="InterPro" id="IPR050738">
    <property type="entry name" value="Sulfatase"/>
</dbReference>
<dbReference type="RefSeq" id="WP_093979140.1">
    <property type="nucleotide sequence ID" value="NZ_CP022515.1"/>
</dbReference>
<proteinExistence type="inferred from homology"/>
<dbReference type="InterPro" id="IPR017850">
    <property type="entry name" value="Alkaline_phosphatase_core_sf"/>
</dbReference>
<evidence type="ECO:0000259" key="4">
    <source>
        <dbReference type="Pfam" id="PF00884"/>
    </source>
</evidence>
<dbReference type="Pfam" id="PF00884">
    <property type="entry name" value="Sulfatase"/>
    <property type="match status" value="1"/>
</dbReference>
<keyword evidence="2 5" id="KW-0378">Hydrolase</keyword>
<organism evidence="5 6">
    <name type="scientific">Arenibacter algicola</name>
    <dbReference type="NCBI Taxonomy" id="616991"/>
    <lineage>
        <taxon>Bacteria</taxon>
        <taxon>Pseudomonadati</taxon>
        <taxon>Bacteroidota</taxon>
        <taxon>Flavobacteriia</taxon>
        <taxon>Flavobacteriales</taxon>
        <taxon>Flavobacteriaceae</taxon>
        <taxon>Arenibacter</taxon>
    </lineage>
</organism>
<feature type="domain" description="Sulfatase N-terminal" evidence="4">
    <location>
        <begin position="40"/>
        <end position="405"/>
    </location>
</feature>
<dbReference type="PANTHER" id="PTHR42693">
    <property type="entry name" value="ARYLSULFATASE FAMILY MEMBER"/>
    <property type="match status" value="1"/>
</dbReference>
<evidence type="ECO:0000256" key="1">
    <source>
        <dbReference type="ARBA" id="ARBA00008779"/>
    </source>
</evidence>
<name>A0A221UZL6_9FLAO</name>
<dbReference type="PANTHER" id="PTHR42693:SF53">
    <property type="entry name" value="ENDO-4-O-SULFATASE"/>
    <property type="match status" value="1"/>
</dbReference>
<dbReference type="eggNOG" id="COG3119">
    <property type="taxonomic scope" value="Bacteria"/>
</dbReference>